<sequence length="119" mass="13744">MHAVSIPLVSADYMRGVERLIVVFDVPILCMLALLGCWAYNSGAGTVWRIYFVPWLWAHNWRVPVRECPGQCADESRIVTVTYLQHSDPTILYYRWAFLRGALATVDRPVFGWAGRFFY</sequence>
<dbReference type="OrthoDB" id="1461976at2759"/>
<evidence type="ECO:0000313" key="2">
    <source>
        <dbReference type="EMBL" id="EPT03322.1"/>
    </source>
</evidence>
<protein>
    <submittedName>
        <fullName evidence="2">Uncharacterized protein</fullName>
    </submittedName>
</protein>
<feature type="transmembrane region" description="Helical" evidence="1">
    <location>
        <begin position="20"/>
        <end position="40"/>
    </location>
</feature>
<keyword evidence="3" id="KW-1185">Reference proteome</keyword>
<gene>
    <name evidence="2" type="ORF">FOMPIDRAFT_89032</name>
</gene>
<dbReference type="PANTHER" id="PTHR32100">
    <property type="entry name" value="OMEGA-6 FATTY ACID DESATURASE, CHLOROPLASTIC"/>
    <property type="match status" value="1"/>
</dbReference>
<organism evidence="2 3">
    <name type="scientific">Fomitopsis schrenkii</name>
    <name type="common">Brown rot fungus</name>
    <dbReference type="NCBI Taxonomy" id="2126942"/>
    <lineage>
        <taxon>Eukaryota</taxon>
        <taxon>Fungi</taxon>
        <taxon>Dikarya</taxon>
        <taxon>Basidiomycota</taxon>
        <taxon>Agaricomycotina</taxon>
        <taxon>Agaricomycetes</taxon>
        <taxon>Polyporales</taxon>
        <taxon>Fomitopsis</taxon>
    </lineage>
</organism>
<keyword evidence="1" id="KW-0812">Transmembrane</keyword>
<evidence type="ECO:0000256" key="1">
    <source>
        <dbReference type="SAM" id="Phobius"/>
    </source>
</evidence>
<proteinExistence type="predicted"/>
<keyword evidence="1" id="KW-0472">Membrane</keyword>
<dbReference type="InterPro" id="IPR012171">
    <property type="entry name" value="Fatty_acid_desaturase"/>
</dbReference>
<dbReference type="EMBL" id="KE504130">
    <property type="protein sequence ID" value="EPT03322.1"/>
    <property type="molecule type" value="Genomic_DNA"/>
</dbReference>
<dbReference type="HOGENOM" id="CLU_2061536_0_0_1"/>
<dbReference type="InParanoid" id="S8EEA4"/>
<name>S8EEA4_FOMSC</name>
<dbReference type="Proteomes" id="UP000015241">
    <property type="component" value="Unassembled WGS sequence"/>
</dbReference>
<dbReference type="GO" id="GO:0016491">
    <property type="term" value="F:oxidoreductase activity"/>
    <property type="evidence" value="ECO:0007669"/>
    <property type="project" value="InterPro"/>
</dbReference>
<dbReference type="AlphaFoldDB" id="S8EEA4"/>
<keyword evidence="1" id="KW-1133">Transmembrane helix</keyword>
<reference evidence="2 3" key="1">
    <citation type="journal article" date="2012" name="Science">
        <title>The Paleozoic origin of enzymatic lignin decomposition reconstructed from 31 fungal genomes.</title>
        <authorList>
            <person name="Floudas D."/>
            <person name="Binder M."/>
            <person name="Riley R."/>
            <person name="Barry K."/>
            <person name="Blanchette R.A."/>
            <person name="Henrissat B."/>
            <person name="Martinez A.T."/>
            <person name="Otillar R."/>
            <person name="Spatafora J.W."/>
            <person name="Yadav J.S."/>
            <person name="Aerts A."/>
            <person name="Benoit I."/>
            <person name="Boyd A."/>
            <person name="Carlson A."/>
            <person name="Copeland A."/>
            <person name="Coutinho P.M."/>
            <person name="de Vries R.P."/>
            <person name="Ferreira P."/>
            <person name="Findley K."/>
            <person name="Foster B."/>
            <person name="Gaskell J."/>
            <person name="Glotzer D."/>
            <person name="Gorecki P."/>
            <person name="Heitman J."/>
            <person name="Hesse C."/>
            <person name="Hori C."/>
            <person name="Igarashi K."/>
            <person name="Jurgens J.A."/>
            <person name="Kallen N."/>
            <person name="Kersten P."/>
            <person name="Kohler A."/>
            <person name="Kuees U."/>
            <person name="Kumar T.K.A."/>
            <person name="Kuo A."/>
            <person name="LaButti K."/>
            <person name="Larrondo L.F."/>
            <person name="Lindquist E."/>
            <person name="Ling A."/>
            <person name="Lombard V."/>
            <person name="Lucas S."/>
            <person name="Lundell T."/>
            <person name="Martin R."/>
            <person name="McLaughlin D.J."/>
            <person name="Morgenstern I."/>
            <person name="Morin E."/>
            <person name="Murat C."/>
            <person name="Nagy L.G."/>
            <person name="Nolan M."/>
            <person name="Ohm R.A."/>
            <person name="Patyshakuliyeva A."/>
            <person name="Rokas A."/>
            <person name="Ruiz-Duenas F.J."/>
            <person name="Sabat G."/>
            <person name="Salamov A."/>
            <person name="Samejima M."/>
            <person name="Schmutz J."/>
            <person name="Slot J.C."/>
            <person name="St John F."/>
            <person name="Stenlid J."/>
            <person name="Sun H."/>
            <person name="Sun S."/>
            <person name="Syed K."/>
            <person name="Tsang A."/>
            <person name="Wiebenga A."/>
            <person name="Young D."/>
            <person name="Pisabarro A."/>
            <person name="Eastwood D.C."/>
            <person name="Martin F."/>
            <person name="Cullen D."/>
            <person name="Grigoriev I.V."/>
            <person name="Hibbett D.S."/>
        </authorList>
    </citation>
    <scope>NUCLEOTIDE SEQUENCE</scope>
    <source>
        <strain evidence="3">FP-58527</strain>
    </source>
</reference>
<dbReference type="STRING" id="743788.S8EEA4"/>
<evidence type="ECO:0000313" key="3">
    <source>
        <dbReference type="Proteomes" id="UP000015241"/>
    </source>
</evidence>
<accession>S8EEA4</accession>